<evidence type="ECO:0000313" key="1">
    <source>
        <dbReference type="EMBL" id="BBL62430.1"/>
    </source>
</evidence>
<sequence length="116" mass="13478">MTKKQTLSDLLEKTKEKVLNKDYYETRTFTVNKVKYEIHFKLLSHKIYAIAGTKPVTERIEYILNNTLYNPQTNKLFTEDQLKILFEGLGGLTENIAMEIIKSSGFDMEVLDLPID</sequence>
<gene>
    <name evidence="1" type="ORF">MarbSA_14700</name>
</gene>
<evidence type="ECO:0000313" key="2">
    <source>
        <dbReference type="Proteomes" id="UP000825015"/>
    </source>
</evidence>
<reference evidence="1" key="1">
    <citation type="submission" date="2019-06" db="EMBL/GenBank/DDBJ databases">
        <title>Complete genome sequence of Methanobrevibacter arboriphilus strain SA.</title>
        <authorList>
            <person name="Asakawa S."/>
        </authorList>
    </citation>
    <scope>NUCLEOTIDE SEQUENCE</scope>
    <source>
        <strain evidence="1">SA</strain>
    </source>
</reference>
<protein>
    <submittedName>
        <fullName evidence="1">Uncharacterized protein</fullName>
    </submittedName>
</protein>
<dbReference type="EMBL" id="AP019779">
    <property type="protein sequence ID" value="BBL62430.1"/>
    <property type="molecule type" value="Genomic_DNA"/>
</dbReference>
<dbReference type="Proteomes" id="UP000825015">
    <property type="component" value="Chromosome"/>
</dbReference>
<name>A0ACA8R608_METAZ</name>
<keyword evidence="2" id="KW-1185">Reference proteome</keyword>
<accession>A0ACA8R608</accession>
<proteinExistence type="predicted"/>
<organism evidence="1 2">
    <name type="scientific">Methanobrevibacter arboriphilus</name>
    <dbReference type="NCBI Taxonomy" id="39441"/>
    <lineage>
        <taxon>Archaea</taxon>
        <taxon>Methanobacteriati</taxon>
        <taxon>Methanobacteriota</taxon>
        <taxon>Methanomada group</taxon>
        <taxon>Methanobacteria</taxon>
        <taxon>Methanobacteriales</taxon>
        <taxon>Methanobacteriaceae</taxon>
        <taxon>Methanobrevibacter</taxon>
    </lineage>
</organism>